<feature type="binding site" evidence="8">
    <location>
        <position position="151"/>
    </location>
    <ligand>
        <name>substrate</name>
    </ligand>
</feature>
<evidence type="ECO:0000313" key="14">
    <source>
        <dbReference type="Proteomes" id="UP000546642"/>
    </source>
</evidence>
<comment type="caution">
    <text evidence="13">The sequence shown here is derived from an EMBL/GenBank/DDBJ whole genome shotgun (WGS) entry which is preliminary data.</text>
</comment>
<dbReference type="InterPro" id="IPR001088">
    <property type="entry name" value="Glyco_hydro_4"/>
</dbReference>
<dbReference type="Gene3D" id="3.90.110.10">
    <property type="entry name" value="Lactate dehydrogenase/glycoside hydrolase, family 4, C-terminal"/>
    <property type="match status" value="1"/>
</dbReference>
<dbReference type="GO" id="GO:0008706">
    <property type="term" value="F:6-phospho-beta-glucosidase activity"/>
    <property type="evidence" value="ECO:0007669"/>
    <property type="project" value="UniProtKB-EC"/>
</dbReference>
<evidence type="ECO:0000256" key="1">
    <source>
        <dbReference type="ARBA" id="ARBA00010141"/>
    </source>
</evidence>
<keyword evidence="4 11" id="KW-0520">NAD</keyword>
<reference evidence="13 14" key="1">
    <citation type="submission" date="2020-08" db="EMBL/GenBank/DDBJ databases">
        <title>Sequencing the genomes of 1000 actinobacteria strains.</title>
        <authorList>
            <person name="Klenk H.-P."/>
        </authorList>
    </citation>
    <scope>NUCLEOTIDE SEQUENCE [LARGE SCALE GENOMIC DNA]</scope>
    <source>
        <strain evidence="13 14">DSM 46659</strain>
    </source>
</reference>
<evidence type="ECO:0000313" key="13">
    <source>
        <dbReference type="EMBL" id="MBB6174983.1"/>
    </source>
</evidence>
<feature type="site" description="Increases basicity of active site Tyr" evidence="10">
    <location>
        <position position="113"/>
    </location>
</feature>
<name>A0A7W9YMN3_9ACTN</name>
<proteinExistence type="inferred from homology"/>
<keyword evidence="6 11" id="KW-0326">Glycosidase</keyword>
<evidence type="ECO:0000256" key="7">
    <source>
        <dbReference type="PIRSR" id="PIRSR601088-1"/>
    </source>
</evidence>
<dbReference type="GO" id="GO:0005975">
    <property type="term" value="P:carbohydrate metabolic process"/>
    <property type="evidence" value="ECO:0007669"/>
    <property type="project" value="InterPro"/>
</dbReference>
<keyword evidence="9" id="KW-0170">Cobalt</keyword>
<dbReference type="SUPFAM" id="SSF56327">
    <property type="entry name" value="LDH C-terminal domain-like"/>
    <property type="match status" value="1"/>
</dbReference>
<dbReference type="InterPro" id="IPR022616">
    <property type="entry name" value="Glyco_hydro_4_C"/>
</dbReference>
<feature type="binding site" evidence="9">
    <location>
        <position position="172"/>
    </location>
    <ligand>
        <name>Mn(2+)</name>
        <dbReference type="ChEBI" id="CHEBI:29035"/>
    </ligand>
</feature>
<keyword evidence="14" id="KW-1185">Reference proteome</keyword>
<dbReference type="PRINTS" id="PR00732">
    <property type="entry name" value="GLHYDRLASE4"/>
</dbReference>
<evidence type="ECO:0000256" key="11">
    <source>
        <dbReference type="RuleBase" id="RU361152"/>
    </source>
</evidence>
<evidence type="ECO:0000256" key="5">
    <source>
        <dbReference type="ARBA" id="ARBA00023211"/>
    </source>
</evidence>
<dbReference type="Pfam" id="PF02056">
    <property type="entry name" value="Glyco_hydro_4"/>
    <property type="match status" value="1"/>
</dbReference>
<dbReference type="Proteomes" id="UP000546642">
    <property type="component" value="Unassembled WGS sequence"/>
</dbReference>
<evidence type="ECO:0000256" key="2">
    <source>
        <dbReference type="ARBA" id="ARBA00022723"/>
    </source>
</evidence>
<dbReference type="InterPro" id="IPR036291">
    <property type="entry name" value="NAD(P)-bd_dom_sf"/>
</dbReference>
<comment type="similarity">
    <text evidence="1 11">Belongs to the glycosyl hydrolase 4 family.</text>
</comment>
<dbReference type="CDD" id="cd05296">
    <property type="entry name" value="GH4_P_beta_glucosidase"/>
    <property type="match status" value="1"/>
</dbReference>
<keyword evidence="5 9" id="KW-0464">Manganese</keyword>
<feature type="binding site" evidence="8">
    <location>
        <position position="97"/>
    </location>
    <ligand>
        <name>substrate</name>
    </ligand>
</feature>
<dbReference type="PANTHER" id="PTHR32092">
    <property type="entry name" value="6-PHOSPHO-BETA-GLUCOSIDASE-RELATED"/>
    <property type="match status" value="1"/>
</dbReference>
<evidence type="ECO:0000256" key="9">
    <source>
        <dbReference type="PIRSR" id="PIRSR601088-3"/>
    </source>
</evidence>
<feature type="domain" description="Glycosyl hydrolase family 4 C-terminal" evidence="12">
    <location>
        <begin position="197"/>
        <end position="433"/>
    </location>
</feature>
<dbReference type="PANTHER" id="PTHR32092:SF5">
    <property type="entry name" value="6-PHOSPHO-BETA-GLUCOSIDASE"/>
    <property type="match status" value="1"/>
</dbReference>
<dbReference type="InterPro" id="IPR015955">
    <property type="entry name" value="Lactate_DH/Glyco_Ohase_4_C"/>
</dbReference>
<evidence type="ECO:0000256" key="10">
    <source>
        <dbReference type="PIRSR" id="PIRSR601088-4"/>
    </source>
</evidence>
<dbReference type="PROSITE" id="PS01324">
    <property type="entry name" value="GLYCOSYL_HYDROL_F4"/>
    <property type="match status" value="1"/>
</dbReference>
<dbReference type="GO" id="GO:0016616">
    <property type="term" value="F:oxidoreductase activity, acting on the CH-OH group of donors, NAD or NADP as acceptor"/>
    <property type="evidence" value="ECO:0007669"/>
    <property type="project" value="InterPro"/>
</dbReference>
<feature type="active site" description="Proton acceptor" evidence="7">
    <location>
        <position position="251"/>
    </location>
</feature>
<evidence type="ECO:0000256" key="3">
    <source>
        <dbReference type="ARBA" id="ARBA00022801"/>
    </source>
</evidence>
<gene>
    <name evidence="13" type="ORF">HNR23_005043</name>
</gene>
<dbReference type="AlphaFoldDB" id="A0A7W9YMN3"/>
<organism evidence="13 14">
    <name type="scientific">Nocardiopsis mwathae</name>
    <dbReference type="NCBI Taxonomy" id="1472723"/>
    <lineage>
        <taxon>Bacteria</taxon>
        <taxon>Bacillati</taxon>
        <taxon>Actinomycetota</taxon>
        <taxon>Actinomycetes</taxon>
        <taxon>Streptosporangiales</taxon>
        <taxon>Nocardiopsidaceae</taxon>
        <taxon>Nocardiopsis</taxon>
    </lineage>
</organism>
<dbReference type="Gene3D" id="3.40.50.720">
    <property type="entry name" value="NAD(P)-binding Rossmann-like Domain"/>
    <property type="match status" value="1"/>
</dbReference>
<keyword evidence="9" id="KW-0408">Iron</keyword>
<evidence type="ECO:0000256" key="4">
    <source>
        <dbReference type="ARBA" id="ARBA00023027"/>
    </source>
</evidence>
<dbReference type="GO" id="GO:0046872">
    <property type="term" value="F:metal ion binding"/>
    <property type="evidence" value="ECO:0007669"/>
    <property type="project" value="UniProtKB-KW"/>
</dbReference>
<dbReference type="EC" id="3.2.1.86" evidence="13"/>
<feature type="active site" description="Proton donor" evidence="7">
    <location>
        <position position="173"/>
    </location>
</feature>
<evidence type="ECO:0000256" key="6">
    <source>
        <dbReference type="ARBA" id="ARBA00023295"/>
    </source>
</evidence>
<evidence type="ECO:0000259" key="12">
    <source>
        <dbReference type="Pfam" id="PF11975"/>
    </source>
</evidence>
<dbReference type="RefSeq" id="WP_184079369.1">
    <property type="nucleotide sequence ID" value="NZ_JACHDS010000001.1"/>
</dbReference>
<keyword evidence="3 11" id="KW-0378">Hydrolase</keyword>
<evidence type="ECO:0000256" key="8">
    <source>
        <dbReference type="PIRSR" id="PIRSR601088-2"/>
    </source>
</evidence>
<comment type="cofactor">
    <cofactor evidence="11">
        <name>NAD(+)</name>
        <dbReference type="ChEBI" id="CHEBI:57540"/>
    </cofactor>
    <text evidence="11">Binds 1 NAD(+) per subunit.</text>
</comment>
<accession>A0A7W9YMN3</accession>
<keyword evidence="9" id="KW-0533">Nickel</keyword>
<protein>
    <submittedName>
        <fullName evidence="13">6-phospho-beta-glucosidase</fullName>
        <ecNumber evidence="13">3.2.1.86</ecNumber>
    </submittedName>
</protein>
<sequence>MRLTILGGGGFRVPLVHRALLDDAALGTAVISELVLFDTDEQRLRAIGAVLERQRDAHPAEHGAPAPVLRAETDPVAAVRGADMVFSAIRVGGMAGRVLDERVALDAGVIGQETVGAGGISYGLRTLPVALRFARTVAEHAPDAWVVNFTNPAGLVTEAMAGVLGDRVIGICDSPVGLARRAARALGLDPARVHADYAGLNHLGWLRGLRADGRDRMPGLLADDGALASFEEGRLFGARWLRALGCVPNEYLHYYYMAREAHAAMARTLAEGGRTRGEELVGQQTAFYREAAARPADALALWEAARLEREAGYMADNRRAAGGVERDAEDLDGGGYERVALAVMRAVARDEPARLIVNVPNRGALACVDADAVVEVPCLVDASGARPLAAAPLTGHQAGLVQAVKAVEREVVEAVRTGSRTPALRAFATHPLVDSVTTARALLDGYTEAFPELGSVLVRA</sequence>
<feature type="binding site" evidence="9">
    <location>
        <position position="202"/>
    </location>
    <ligand>
        <name>Mn(2+)</name>
        <dbReference type="ChEBI" id="CHEBI:29035"/>
    </ligand>
</feature>
<dbReference type="InterPro" id="IPR019802">
    <property type="entry name" value="GlycHydrolase_4_CS"/>
</dbReference>
<dbReference type="SUPFAM" id="SSF51735">
    <property type="entry name" value="NAD(P)-binding Rossmann-fold domains"/>
    <property type="match status" value="1"/>
</dbReference>
<keyword evidence="2 9" id="KW-0479">Metal-binding</keyword>
<dbReference type="EMBL" id="JACHDS010000001">
    <property type="protein sequence ID" value="MBB6174983.1"/>
    <property type="molecule type" value="Genomic_DNA"/>
</dbReference>
<dbReference type="Pfam" id="PF11975">
    <property type="entry name" value="Glyco_hydro_4C"/>
    <property type="match status" value="1"/>
</dbReference>